<comment type="caution">
    <text evidence="9">The sequence shown here is derived from an EMBL/GenBank/DDBJ whole genome shotgun (WGS) entry which is preliminary data.</text>
</comment>
<dbReference type="Gene3D" id="1.10.3720.10">
    <property type="entry name" value="MetI-like"/>
    <property type="match status" value="1"/>
</dbReference>
<keyword evidence="4 7" id="KW-0812">Transmembrane</keyword>
<evidence type="ECO:0000256" key="6">
    <source>
        <dbReference type="ARBA" id="ARBA00023136"/>
    </source>
</evidence>
<dbReference type="PANTHER" id="PTHR43227">
    <property type="entry name" value="BLL4140 PROTEIN"/>
    <property type="match status" value="1"/>
</dbReference>
<dbReference type="OrthoDB" id="4319190at2"/>
<sequence length="296" mass="31977">MSTSLRRRLLGEHPSGWGLVLPASVLILGLNIGPMVWAFLLSLRHDDLLAPSKWVGLANYRRLAEDPVFRAAIGHTLNYTALFVPLSIAIGLGIAMMLNQPVRFAGFYRTCVFVPFVVSAAAEGALFSFVFDPHYGVANAALARVGIGPQGFFQDPRQAMATLVAISLWGGIGLCVVVLLAALQDVPTHLVEAARLDGAGRRAVFRHVTLPAITPVLVFLLVWQTLQALQLFELVYTTTNGGPLRATTVVVFYVYQQAFQQFDAGYGAAVAYVVAVAVFGLAVARLVLRRMRGRAG</sequence>
<gene>
    <name evidence="9" type="ORF">F0L68_00275</name>
</gene>
<feature type="transmembrane region" description="Helical" evidence="7">
    <location>
        <begin position="204"/>
        <end position="226"/>
    </location>
</feature>
<feature type="transmembrane region" description="Helical" evidence="7">
    <location>
        <begin position="77"/>
        <end position="98"/>
    </location>
</feature>
<protein>
    <submittedName>
        <fullName evidence="9">Sugar ABC transporter permease</fullName>
    </submittedName>
</protein>
<evidence type="ECO:0000313" key="9">
    <source>
        <dbReference type="EMBL" id="KAA2267008.1"/>
    </source>
</evidence>
<dbReference type="InterPro" id="IPR000515">
    <property type="entry name" value="MetI-like"/>
</dbReference>
<dbReference type="Proteomes" id="UP000323454">
    <property type="component" value="Unassembled WGS sequence"/>
</dbReference>
<dbReference type="SUPFAM" id="SSF161098">
    <property type="entry name" value="MetI-like"/>
    <property type="match status" value="1"/>
</dbReference>
<dbReference type="InterPro" id="IPR035906">
    <property type="entry name" value="MetI-like_sf"/>
</dbReference>
<keyword evidence="5 7" id="KW-1133">Transmembrane helix</keyword>
<accession>A0A5B2XSW9</accession>
<feature type="transmembrane region" description="Helical" evidence="7">
    <location>
        <begin position="110"/>
        <end position="131"/>
    </location>
</feature>
<dbReference type="PROSITE" id="PS50928">
    <property type="entry name" value="ABC_TM1"/>
    <property type="match status" value="1"/>
</dbReference>
<comment type="subcellular location">
    <subcellularLocation>
        <location evidence="1 7">Cell membrane</location>
        <topology evidence="1 7">Multi-pass membrane protein</topology>
    </subcellularLocation>
</comment>
<dbReference type="RefSeq" id="WP_149847316.1">
    <property type="nucleotide sequence ID" value="NZ_VUOB01000001.1"/>
</dbReference>
<keyword evidence="2 7" id="KW-0813">Transport</keyword>
<evidence type="ECO:0000256" key="4">
    <source>
        <dbReference type="ARBA" id="ARBA00022692"/>
    </source>
</evidence>
<name>A0A5B2XSW9_9PSEU</name>
<comment type="similarity">
    <text evidence="7">Belongs to the binding-protein-dependent transport system permease family.</text>
</comment>
<organism evidence="9 10">
    <name type="scientific">Solihabitans fulvus</name>
    <dbReference type="NCBI Taxonomy" id="1892852"/>
    <lineage>
        <taxon>Bacteria</taxon>
        <taxon>Bacillati</taxon>
        <taxon>Actinomycetota</taxon>
        <taxon>Actinomycetes</taxon>
        <taxon>Pseudonocardiales</taxon>
        <taxon>Pseudonocardiaceae</taxon>
        <taxon>Solihabitans</taxon>
    </lineage>
</organism>
<dbReference type="AlphaFoldDB" id="A0A5B2XSW9"/>
<feature type="domain" description="ABC transmembrane type-1" evidence="8">
    <location>
        <begin position="73"/>
        <end position="287"/>
    </location>
</feature>
<evidence type="ECO:0000259" key="8">
    <source>
        <dbReference type="PROSITE" id="PS50928"/>
    </source>
</evidence>
<dbReference type="CDD" id="cd06261">
    <property type="entry name" value="TM_PBP2"/>
    <property type="match status" value="1"/>
</dbReference>
<feature type="transmembrane region" description="Helical" evidence="7">
    <location>
        <begin position="20"/>
        <end position="40"/>
    </location>
</feature>
<feature type="transmembrane region" description="Helical" evidence="7">
    <location>
        <begin position="159"/>
        <end position="183"/>
    </location>
</feature>
<feature type="transmembrane region" description="Helical" evidence="7">
    <location>
        <begin position="269"/>
        <end position="288"/>
    </location>
</feature>
<reference evidence="9 10" key="2">
    <citation type="submission" date="2019-09" db="EMBL/GenBank/DDBJ databases">
        <authorList>
            <person name="Jin C."/>
        </authorList>
    </citation>
    <scope>NUCLEOTIDE SEQUENCE [LARGE SCALE GENOMIC DNA]</scope>
    <source>
        <strain evidence="9 10">AN110305</strain>
    </source>
</reference>
<dbReference type="EMBL" id="VUOB01000001">
    <property type="protein sequence ID" value="KAA2267008.1"/>
    <property type="molecule type" value="Genomic_DNA"/>
</dbReference>
<keyword evidence="10" id="KW-1185">Reference proteome</keyword>
<dbReference type="PANTHER" id="PTHR43227:SF8">
    <property type="entry name" value="DIACETYLCHITOBIOSE UPTAKE SYSTEM PERMEASE PROTEIN DASB"/>
    <property type="match status" value="1"/>
</dbReference>
<evidence type="ECO:0000256" key="2">
    <source>
        <dbReference type="ARBA" id="ARBA00022448"/>
    </source>
</evidence>
<evidence type="ECO:0000256" key="3">
    <source>
        <dbReference type="ARBA" id="ARBA00022475"/>
    </source>
</evidence>
<proteinExistence type="inferred from homology"/>
<evidence type="ECO:0000313" key="10">
    <source>
        <dbReference type="Proteomes" id="UP000323454"/>
    </source>
</evidence>
<dbReference type="GO" id="GO:0005886">
    <property type="term" value="C:plasma membrane"/>
    <property type="evidence" value="ECO:0007669"/>
    <property type="project" value="UniProtKB-SubCell"/>
</dbReference>
<evidence type="ECO:0000256" key="7">
    <source>
        <dbReference type="RuleBase" id="RU363032"/>
    </source>
</evidence>
<dbReference type="GO" id="GO:0055085">
    <property type="term" value="P:transmembrane transport"/>
    <property type="evidence" value="ECO:0007669"/>
    <property type="project" value="InterPro"/>
</dbReference>
<evidence type="ECO:0000256" key="5">
    <source>
        <dbReference type="ARBA" id="ARBA00022989"/>
    </source>
</evidence>
<dbReference type="Pfam" id="PF00528">
    <property type="entry name" value="BPD_transp_1"/>
    <property type="match status" value="1"/>
</dbReference>
<evidence type="ECO:0000256" key="1">
    <source>
        <dbReference type="ARBA" id="ARBA00004651"/>
    </source>
</evidence>
<keyword evidence="6 7" id="KW-0472">Membrane</keyword>
<dbReference type="InterPro" id="IPR050809">
    <property type="entry name" value="UgpAE/MalFG_permease"/>
</dbReference>
<reference evidence="9 10" key="1">
    <citation type="submission" date="2019-09" db="EMBL/GenBank/DDBJ databases">
        <title>Goodfellowia gen. nov., a new genus of the Pseudonocardineae related to Actinoalloteichus, containing Goodfellowia coeruleoviolacea gen. nov., comb. nov. gen. nov., comb. nov.</title>
        <authorList>
            <person name="Labeda D."/>
        </authorList>
    </citation>
    <scope>NUCLEOTIDE SEQUENCE [LARGE SCALE GENOMIC DNA]</scope>
    <source>
        <strain evidence="9 10">AN110305</strain>
    </source>
</reference>
<keyword evidence="3" id="KW-1003">Cell membrane</keyword>